<organism evidence="8 9">
    <name type="scientific">Arthrobacter ginkgonis</name>
    <dbReference type="NCBI Taxonomy" id="1630594"/>
    <lineage>
        <taxon>Bacteria</taxon>
        <taxon>Bacillati</taxon>
        <taxon>Actinomycetota</taxon>
        <taxon>Actinomycetes</taxon>
        <taxon>Micrococcales</taxon>
        <taxon>Micrococcaceae</taxon>
        <taxon>Arthrobacter</taxon>
    </lineage>
</organism>
<dbReference type="EMBL" id="BAABEO010000034">
    <property type="protein sequence ID" value="GAA3702073.1"/>
    <property type="molecule type" value="Genomic_DNA"/>
</dbReference>
<protein>
    <submittedName>
        <fullName evidence="8">MFS transporter</fullName>
    </submittedName>
</protein>
<keyword evidence="9" id="KW-1185">Reference proteome</keyword>
<dbReference type="PANTHER" id="PTHR23513:SF11">
    <property type="entry name" value="STAPHYLOFERRIN A TRANSPORTER"/>
    <property type="match status" value="1"/>
</dbReference>
<keyword evidence="2" id="KW-0813">Transport</keyword>
<evidence type="ECO:0000256" key="7">
    <source>
        <dbReference type="SAM" id="Phobius"/>
    </source>
</evidence>
<dbReference type="InterPro" id="IPR036259">
    <property type="entry name" value="MFS_trans_sf"/>
</dbReference>
<dbReference type="RefSeq" id="WP_345154172.1">
    <property type="nucleotide sequence ID" value="NZ_BAABEO010000034.1"/>
</dbReference>
<dbReference type="PANTHER" id="PTHR23513">
    <property type="entry name" value="INTEGRAL MEMBRANE EFFLUX PROTEIN-RELATED"/>
    <property type="match status" value="1"/>
</dbReference>
<dbReference type="SUPFAM" id="SSF103473">
    <property type="entry name" value="MFS general substrate transporter"/>
    <property type="match status" value="1"/>
</dbReference>
<dbReference type="Proteomes" id="UP001500752">
    <property type="component" value="Unassembled WGS sequence"/>
</dbReference>
<proteinExistence type="predicted"/>
<evidence type="ECO:0000313" key="8">
    <source>
        <dbReference type="EMBL" id="GAA3702073.1"/>
    </source>
</evidence>
<dbReference type="InterPro" id="IPR010290">
    <property type="entry name" value="TM_effector"/>
</dbReference>
<feature type="transmembrane region" description="Helical" evidence="7">
    <location>
        <begin position="32"/>
        <end position="57"/>
    </location>
</feature>
<gene>
    <name evidence="8" type="ORF">GCM10023081_43120</name>
</gene>
<feature type="transmembrane region" description="Helical" evidence="7">
    <location>
        <begin position="310"/>
        <end position="328"/>
    </location>
</feature>
<evidence type="ECO:0000256" key="5">
    <source>
        <dbReference type="ARBA" id="ARBA00022989"/>
    </source>
</evidence>
<evidence type="ECO:0000256" key="6">
    <source>
        <dbReference type="ARBA" id="ARBA00023136"/>
    </source>
</evidence>
<keyword evidence="5 7" id="KW-1133">Transmembrane helix</keyword>
<feature type="transmembrane region" description="Helical" evidence="7">
    <location>
        <begin position="334"/>
        <end position="356"/>
    </location>
</feature>
<name>A0ABP7DBJ4_9MICC</name>
<feature type="transmembrane region" description="Helical" evidence="7">
    <location>
        <begin position="124"/>
        <end position="147"/>
    </location>
</feature>
<feature type="transmembrane region" description="Helical" evidence="7">
    <location>
        <begin position="191"/>
        <end position="208"/>
    </location>
</feature>
<feature type="transmembrane region" description="Helical" evidence="7">
    <location>
        <begin position="97"/>
        <end position="118"/>
    </location>
</feature>
<reference evidence="9" key="1">
    <citation type="journal article" date="2019" name="Int. J. Syst. Evol. Microbiol.">
        <title>The Global Catalogue of Microorganisms (GCM) 10K type strain sequencing project: providing services to taxonomists for standard genome sequencing and annotation.</title>
        <authorList>
            <consortium name="The Broad Institute Genomics Platform"/>
            <consortium name="The Broad Institute Genome Sequencing Center for Infectious Disease"/>
            <person name="Wu L."/>
            <person name="Ma J."/>
        </authorList>
    </citation>
    <scope>NUCLEOTIDE SEQUENCE [LARGE SCALE GENOMIC DNA]</scope>
    <source>
        <strain evidence="9">JCM 30742</strain>
    </source>
</reference>
<evidence type="ECO:0000256" key="3">
    <source>
        <dbReference type="ARBA" id="ARBA00022475"/>
    </source>
</evidence>
<evidence type="ECO:0000256" key="2">
    <source>
        <dbReference type="ARBA" id="ARBA00022448"/>
    </source>
</evidence>
<dbReference type="Pfam" id="PF05977">
    <property type="entry name" value="MFS_3"/>
    <property type="match status" value="1"/>
</dbReference>
<feature type="transmembrane region" description="Helical" evidence="7">
    <location>
        <begin position="398"/>
        <end position="417"/>
    </location>
</feature>
<evidence type="ECO:0000256" key="4">
    <source>
        <dbReference type="ARBA" id="ARBA00022692"/>
    </source>
</evidence>
<evidence type="ECO:0000313" key="9">
    <source>
        <dbReference type="Proteomes" id="UP001500752"/>
    </source>
</evidence>
<feature type="transmembrane region" description="Helical" evidence="7">
    <location>
        <begin position="368"/>
        <end position="386"/>
    </location>
</feature>
<keyword evidence="4 7" id="KW-0812">Transmembrane</keyword>
<feature type="transmembrane region" description="Helical" evidence="7">
    <location>
        <begin position="168"/>
        <end position="185"/>
    </location>
</feature>
<comment type="subcellular location">
    <subcellularLocation>
        <location evidence="1">Cell membrane</location>
        <topology evidence="1">Multi-pass membrane protein</topology>
    </subcellularLocation>
</comment>
<feature type="transmembrane region" description="Helical" evidence="7">
    <location>
        <begin position="244"/>
        <end position="267"/>
    </location>
</feature>
<keyword evidence="6 7" id="KW-0472">Membrane</keyword>
<dbReference type="Gene3D" id="1.20.1250.20">
    <property type="entry name" value="MFS general substrate transporter like domains"/>
    <property type="match status" value="1"/>
</dbReference>
<feature type="transmembrane region" description="Helical" evidence="7">
    <location>
        <begin position="63"/>
        <end position="85"/>
    </location>
</feature>
<evidence type="ECO:0000256" key="1">
    <source>
        <dbReference type="ARBA" id="ARBA00004651"/>
    </source>
</evidence>
<dbReference type="CDD" id="cd06173">
    <property type="entry name" value="MFS_MefA_like"/>
    <property type="match status" value="1"/>
</dbReference>
<comment type="caution">
    <text evidence="8">The sequence shown here is derived from an EMBL/GenBank/DDBJ whole genome shotgun (WGS) entry which is preliminary data.</text>
</comment>
<feature type="transmembrane region" description="Helical" evidence="7">
    <location>
        <begin position="279"/>
        <end position="298"/>
    </location>
</feature>
<sequence>MSAPANSTTPAAAPARGGILHSFRALRKRDFAIFWTGAFITNAGAWFQSLGVPYVLLMLTDSALWVGLAAAAQFVPVMLLGPLGGQIASAGRLKRTLIITQGLRSLAALALFACWATGVREPLVFLLLAAAAGCAQGISMPSWQAFVHNLSDRQDLASAVTLNTLQFNLSRSFGPAIGGLVLLAWGPSMAFLLAFVAVLCVVVALALVRQSGGAAAARAGAAGRPGVTRGFMEAARYSWGQPGILLALVLVVCVGVLGMPVFQHVIIFAEMVFGSGETGLTLLNLGLGLGTLLAAPVVAGFEHKLGRARLARWAVPLYGLAFMGFAVAPGTISAALALLVVGGAFLAAISVGNTSVQMLVEDGFRGRVLALNVMVYTGSVALGAYLQGWLSDLIGPRLTPLLAGGVLLVAGIVLACWRGKYSLSALEDRRPANVPDAAPENA</sequence>
<accession>A0ABP7DBJ4</accession>
<keyword evidence="3" id="KW-1003">Cell membrane</keyword>